<evidence type="ECO:0000259" key="4">
    <source>
        <dbReference type="PROSITE" id="PS51161"/>
    </source>
</evidence>
<dbReference type="EC" id="1.17.4.2" evidence="5"/>
<dbReference type="Proteomes" id="UP000824232">
    <property type="component" value="Unassembled WGS sequence"/>
</dbReference>
<sequence>MADVNELVDQLEGVTVIKRNGKKVDFDGAKIALAIKKGFDSVEVDDDESEKEKKYNSSDIQKVYSAVLKKIIKDKDEKNNRFKIEEIQDYIETELSSKGYLDVYKSFSEYRERRNASRESFFGDNKTHKFLKSLENLGLKSANEEDAKRENANIDGNSPMGTMLQYGATVSKEFAKAYLMKKEYAEAHDNGTIHIHDMDFLAMGTTTCCQIDLSRLFKNGFDTGHGYVRPPQDISTYASLACIVIQANQNDQHGGQAIPALDYYLAPGVLKTFKKQFKQTIYDFLDLEGFIPGINIDRIIREIDKQESIEIDIKEFSDYQKGSSRVHEIFEKSYEKAMQKTDRATEQAMEAFIHNLNTMHSRAGAQVPFSSVNFGTDTSPEGRMVIKNYLLSADRGLGKGETPIFPVSIFKVKEGVNYNPGDPNYDLFKLACKVSAKRLFPNFAFIDAPFNLQYYKEGDFNTEIAYMGCRTRVIGDVTSPDNEIVTGRGNLSFTTINLPRLGIKHGIALKERDKADMDGFYKELSDIMDMVKDQLLERFEFQCSKHNYNFPFLLGQGIWNNGEKLKPTDRLRKVWKHGTLSTGFIGLAECLKALTGKHHGESEESQKLGLEIITFMRKRCDEYSKKYNLNFTCLATPAEGLSGRFTGIDRAIYGKIKGVTDREYYTNSFHVPVYYNISITDKIEKEAPYHALTNGGHISYIELDGDAASNVEAFEKIIRVMKEAGIGYGAINHPVDRDPVCGYVGVINDVCPRCGRHEGEGVPIERITSIDNNCCE</sequence>
<reference evidence="5" key="1">
    <citation type="submission" date="2020-10" db="EMBL/GenBank/DDBJ databases">
        <authorList>
            <person name="Gilroy R."/>
        </authorList>
    </citation>
    <scope>NUCLEOTIDE SEQUENCE</scope>
    <source>
        <strain evidence="5">CHK184-20233</strain>
    </source>
</reference>
<evidence type="ECO:0000313" key="6">
    <source>
        <dbReference type="Proteomes" id="UP000824232"/>
    </source>
</evidence>
<comment type="caution">
    <text evidence="5">The sequence shown here is derived from an EMBL/GenBank/DDBJ whole genome shotgun (WGS) entry which is preliminary data.</text>
</comment>
<dbReference type="GO" id="GO:0008998">
    <property type="term" value="F:ribonucleoside-triphosphate reductase (thioredoxin) activity"/>
    <property type="evidence" value="ECO:0007669"/>
    <property type="project" value="UniProtKB-EC"/>
</dbReference>
<dbReference type="NCBIfam" id="TIGR02487">
    <property type="entry name" value="NrdD"/>
    <property type="match status" value="1"/>
</dbReference>
<organism evidence="5 6">
    <name type="scientific">Candidatus Onthousia excrementipullorum</name>
    <dbReference type="NCBI Taxonomy" id="2840884"/>
    <lineage>
        <taxon>Bacteria</taxon>
        <taxon>Bacillati</taxon>
        <taxon>Bacillota</taxon>
        <taxon>Bacilli</taxon>
        <taxon>Candidatus Onthousia</taxon>
    </lineage>
</organism>
<proteinExistence type="predicted"/>
<feature type="domain" description="ATP-cone" evidence="4">
    <location>
        <begin position="14"/>
        <end position="118"/>
    </location>
</feature>
<dbReference type="InterPro" id="IPR005144">
    <property type="entry name" value="ATP-cone_dom"/>
</dbReference>
<dbReference type="GO" id="GO:0005524">
    <property type="term" value="F:ATP binding"/>
    <property type="evidence" value="ECO:0007669"/>
    <property type="project" value="UniProtKB-UniRule"/>
</dbReference>
<evidence type="ECO:0000313" key="5">
    <source>
        <dbReference type="EMBL" id="HIR58691.1"/>
    </source>
</evidence>
<dbReference type="Pfam" id="PF03477">
    <property type="entry name" value="ATP-cone"/>
    <property type="match status" value="1"/>
</dbReference>
<protein>
    <submittedName>
        <fullName evidence="5">Anaerobic ribonucleoside triphosphate reductase</fullName>
        <ecNumber evidence="5">1.17.4.2</ecNumber>
    </submittedName>
</protein>
<dbReference type="Gene3D" id="3.20.70.20">
    <property type="match status" value="1"/>
</dbReference>
<dbReference type="PANTHER" id="PTHR21075">
    <property type="entry name" value="ANAEROBIC RIBONUCLEOSIDE-TRIPHOSPHATE REDUCTASE"/>
    <property type="match status" value="1"/>
</dbReference>
<evidence type="ECO:0000256" key="3">
    <source>
        <dbReference type="PROSITE-ProRule" id="PRU00492"/>
    </source>
</evidence>
<dbReference type="GO" id="GO:0006260">
    <property type="term" value="P:DNA replication"/>
    <property type="evidence" value="ECO:0007669"/>
    <property type="project" value="InterPro"/>
</dbReference>
<keyword evidence="5" id="KW-0560">Oxidoreductase</keyword>
<gene>
    <name evidence="5" type="ORF">IAB38_01435</name>
</gene>
<evidence type="ECO:0000256" key="1">
    <source>
        <dbReference type="ARBA" id="ARBA00022741"/>
    </source>
</evidence>
<dbReference type="PROSITE" id="PS51161">
    <property type="entry name" value="ATP_CONE"/>
    <property type="match status" value="1"/>
</dbReference>
<dbReference type="AlphaFoldDB" id="A0A9D1DTG8"/>
<dbReference type="NCBIfam" id="NF005497">
    <property type="entry name" value="PRK07111.1"/>
    <property type="match status" value="1"/>
</dbReference>
<dbReference type="GO" id="GO:0009265">
    <property type="term" value="P:2'-deoxyribonucleotide biosynthetic process"/>
    <property type="evidence" value="ECO:0007669"/>
    <property type="project" value="TreeGrafter"/>
</dbReference>
<reference evidence="5" key="2">
    <citation type="journal article" date="2021" name="PeerJ">
        <title>Extensive microbial diversity within the chicken gut microbiome revealed by metagenomics and culture.</title>
        <authorList>
            <person name="Gilroy R."/>
            <person name="Ravi A."/>
            <person name="Getino M."/>
            <person name="Pursley I."/>
            <person name="Horton D.L."/>
            <person name="Alikhan N.F."/>
            <person name="Baker D."/>
            <person name="Gharbi K."/>
            <person name="Hall N."/>
            <person name="Watson M."/>
            <person name="Adriaenssens E.M."/>
            <person name="Foster-Nyarko E."/>
            <person name="Jarju S."/>
            <person name="Secka A."/>
            <person name="Antonio M."/>
            <person name="Oren A."/>
            <person name="Chaudhuri R.R."/>
            <person name="La Ragione R."/>
            <person name="Hildebrand F."/>
            <person name="Pallen M.J."/>
        </authorList>
    </citation>
    <scope>NUCLEOTIDE SEQUENCE</scope>
    <source>
        <strain evidence="5">CHK184-20233</strain>
    </source>
</reference>
<dbReference type="GO" id="GO:0004748">
    <property type="term" value="F:ribonucleoside-diphosphate reductase activity, thioredoxin disulfide as acceptor"/>
    <property type="evidence" value="ECO:0007669"/>
    <property type="project" value="TreeGrafter"/>
</dbReference>
<dbReference type="EMBL" id="DVHC01000016">
    <property type="protein sequence ID" value="HIR58691.1"/>
    <property type="molecule type" value="Genomic_DNA"/>
</dbReference>
<dbReference type="Pfam" id="PF13597">
    <property type="entry name" value="NRDD"/>
    <property type="match status" value="1"/>
</dbReference>
<dbReference type="PANTHER" id="PTHR21075:SF0">
    <property type="entry name" value="ANAEROBIC RIBONUCLEOSIDE-TRIPHOSPHATE REDUCTASE"/>
    <property type="match status" value="1"/>
</dbReference>
<evidence type="ECO:0000256" key="2">
    <source>
        <dbReference type="ARBA" id="ARBA00022840"/>
    </source>
</evidence>
<dbReference type="InterPro" id="IPR012833">
    <property type="entry name" value="NrdD"/>
</dbReference>
<keyword evidence="1 3" id="KW-0547">Nucleotide-binding</keyword>
<accession>A0A9D1DTG8</accession>
<name>A0A9D1DTG8_9FIRM</name>
<dbReference type="CDD" id="cd01675">
    <property type="entry name" value="RNR_III"/>
    <property type="match status" value="1"/>
</dbReference>
<keyword evidence="2 3" id="KW-0067">ATP-binding</keyword>
<dbReference type="SUPFAM" id="SSF51998">
    <property type="entry name" value="PFL-like glycyl radical enzymes"/>
    <property type="match status" value="1"/>
</dbReference>
<dbReference type="GO" id="GO:0031250">
    <property type="term" value="C:anaerobic ribonucleoside-triphosphate reductase complex"/>
    <property type="evidence" value="ECO:0007669"/>
    <property type="project" value="TreeGrafter"/>
</dbReference>